<dbReference type="SUPFAM" id="SSF81383">
    <property type="entry name" value="F-box domain"/>
    <property type="match status" value="1"/>
</dbReference>
<dbReference type="EMBL" id="LR881466">
    <property type="protein sequence ID" value="CAD5316139.1"/>
    <property type="molecule type" value="Genomic_DNA"/>
</dbReference>
<dbReference type="CDD" id="cd22162">
    <property type="entry name" value="F-box_AtSKIP3-like"/>
    <property type="match status" value="1"/>
</dbReference>
<dbReference type="InterPro" id="IPR025886">
    <property type="entry name" value="PP2-like"/>
</dbReference>
<dbReference type="InterPro" id="IPR036047">
    <property type="entry name" value="F-box-like_dom_sf"/>
</dbReference>
<name>A0A7G2E2N4_ARATH</name>
<accession>A0A7G2E2N4</accession>
<sequence length="445" mass="50085">MNATQGRKASYVWKSILHGRDLVKKGLHCCIGDGSLINAWLDPWLPLHTPRPPLKTEAAPEHLMVSELFNSNRTDWEGFDNPMGSGFSLFQKNLSSCYGDRDLLQPGLGDLPESCVALILQNLDPVEICRFSKLNTAFHGASWADFVWESKLPPDYKLILEKILGSFPDNLRKRDIFTFLSRVNSFDEGNKKAWVDKRTGGLCLCTSAKGLSITGIDDRRYWSHIPSDDSRFSSVAYVQQIWWFQVDGEIDFPFPAGTYSVYFRLQLGKPGKRFGWKVVDTEQVHGWNIKPVRFQLSTEDGQHSSSQCMLTEAGNWSHYHAGDFVVGKSKSSSTKIKFSMTQIDCTHTKGGLCVDSVVVYPSSYPEKYHNWKEDEFGGEICSPEESFSIVFPSRAHLRDGDKAASAELIKEMRSCRFAGDASTYGLVTDMLHDGRLDKGFLEVLS</sequence>
<dbReference type="Proteomes" id="UP000516314">
    <property type="component" value="Chromosome 1"/>
</dbReference>
<organism evidence="2 3">
    <name type="scientific">Arabidopsis thaliana</name>
    <name type="common">Mouse-ear cress</name>
    <dbReference type="NCBI Taxonomy" id="3702"/>
    <lineage>
        <taxon>Eukaryota</taxon>
        <taxon>Viridiplantae</taxon>
        <taxon>Streptophyta</taxon>
        <taxon>Embryophyta</taxon>
        <taxon>Tracheophyta</taxon>
        <taxon>Spermatophyta</taxon>
        <taxon>Magnoliopsida</taxon>
        <taxon>eudicotyledons</taxon>
        <taxon>Gunneridae</taxon>
        <taxon>Pentapetalae</taxon>
        <taxon>rosids</taxon>
        <taxon>malvids</taxon>
        <taxon>Brassicales</taxon>
        <taxon>Brassicaceae</taxon>
        <taxon>Camelineae</taxon>
        <taxon>Arabidopsis</taxon>
    </lineage>
</organism>
<proteinExistence type="predicted"/>
<dbReference type="Pfam" id="PF00646">
    <property type="entry name" value="F-box"/>
    <property type="match status" value="1"/>
</dbReference>
<reference evidence="2 3" key="1">
    <citation type="submission" date="2020-09" db="EMBL/GenBank/DDBJ databases">
        <authorList>
            <person name="Ashkenazy H."/>
        </authorList>
    </citation>
    <scope>NUCLEOTIDE SEQUENCE [LARGE SCALE GENOMIC DNA]</scope>
    <source>
        <strain evidence="3">cv. Cdm-0</strain>
    </source>
</reference>
<dbReference type="PANTHER" id="PTHR31960">
    <property type="entry name" value="F-BOX PROTEIN PP2-A15"/>
    <property type="match status" value="1"/>
</dbReference>
<dbReference type="InterPro" id="IPR001810">
    <property type="entry name" value="F-box_dom"/>
</dbReference>
<feature type="domain" description="F-box" evidence="1">
    <location>
        <begin position="110"/>
        <end position="139"/>
    </location>
</feature>
<evidence type="ECO:0000259" key="1">
    <source>
        <dbReference type="Pfam" id="PF00646"/>
    </source>
</evidence>
<dbReference type="Pfam" id="PF14299">
    <property type="entry name" value="PP2"/>
    <property type="match status" value="1"/>
</dbReference>
<evidence type="ECO:0000313" key="2">
    <source>
        <dbReference type="EMBL" id="CAD5316139.1"/>
    </source>
</evidence>
<evidence type="ECO:0000313" key="3">
    <source>
        <dbReference type="Proteomes" id="UP000516314"/>
    </source>
</evidence>
<protein>
    <submittedName>
        <fullName evidence="2">(thale cress) hypothetical protein</fullName>
    </submittedName>
</protein>
<dbReference type="PANTHER" id="PTHR31960:SF16">
    <property type="entry name" value="F-BOX PROTEIN PP2-A11"/>
    <property type="match status" value="1"/>
</dbReference>
<dbReference type="AlphaFoldDB" id="A0A7G2E2N4"/>
<gene>
    <name evidence="2" type="ORF">AT9943_LOCUS4475</name>
</gene>